<name>A0AAV8UNS1_9RHOD</name>
<evidence type="ECO:0008006" key="3">
    <source>
        <dbReference type="Google" id="ProtNLM"/>
    </source>
</evidence>
<dbReference type="AlphaFoldDB" id="A0AAV8UNS1"/>
<accession>A0AAV8UNS1</accession>
<dbReference type="Gene3D" id="3.40.50.150">
    <property type="entry name" value="Vaccinia Virus protein VP39"/>
    <property type="match status" value="1"/>
</dbReference>
<proteinExistence type="predicted"/>
<reference evidence="1 2" key="1">
    <citation type="journal article" date="2023" name="Nat. Commun.">
        <title>Origin of minicircular mitochondrial genomes in red algae.</title>
        <authorList>
            <person name="Lee Y."/>
            <person name="Cho C.H."/>
            <person name="Lee Y.M."/>
            <person name="Park S.I."/>
            <person name="Yang J.H."/>
            <person name="West J.A."/>
            <person name="Bhattacharya D."/>
            <person name="Yoon H.S."/>
        </authorList>
    </citation>
    <scope>NUCLEOTIDE SEQUENCE [LARGE SCALE GENOMIC DNA]</scope>
    <source>
        <strain evidence="1 2">CCMP1338</strain>
        <tissue evidence="1">Whole cell</tissue>
    </source>
</reference>
<dbReference type="Proteomes" id="UP001157974">
    <property type="component" value="Unassembled WGS sequence"/>
</dbReference>
<protein>
    <recommendedName>
        <fullName evidence="3">Calmodulin-lysine N-methyltransferase</fullName>
    </recommendedName>
</protein>
<organism evidence="1 2">
    <name type="scientific">Rhodosorus marinus</name>
    <dbReference type="NCBI Taxonomy" id="101924"/>
    <lineage>
        <taxon>Eukaryota</taxon>
        <taxon>Rhodophyta</taxon>
        <taxon>Stylonematophyceae</taxon>
        <taxon>Stylonematales</taxon>
        <taxon>Stylonemataceae</taxon>
        <taxon>Rhodosorus</taxon>
    </lineage>
</organism>
<dbReference type="EMBL" id="JAMWBK010000006">
    <property type="protein sequence ID" value="KAJ8904143.1"/>
    <property type="molecule type" value="Genomic_DNA"/>
</dbReference>
<evidence type="ECO:0000313" key="2">
    <source>
        <dbReference type="Proteomes" id="UP001157974"/>
    </source>
</evidence>
<gene>
    <name evidence="1" type="ORF">NDN08_000670</name>
</gene>
<comment type="caution">
    <text evidence="1">The sequence shown here is derived from an EMBL/GenBank/DDBJ whole genome shotgun (WGS) entry which is preliminary data.</text>
</comment>
<sequence length="236" mass="25921">MEDCAIIDSGLFLNEETALERVSVGDEVEEIEVGQMACTDHDLTGQVLAAASLSDNGINPEVSLKRNALSRLAGLVASRYAARTLVTDGNDVVLRLLEKNCAKARLEKGRNINAGLLRWGLPERTSDIESCIHHLGGPPDVLLGADVVQWPESVVPLIEVVENFLKLAGSEAFFACGLVARSSWLRQRFLEVCSNHRLHIQFWNTDEAITNDPILSNSLEKKSMEVLILRLNSECS</sequence>
<dbReference type="InterPro" id="IPR029063">
    <property type="entry name" value="SAM-dependent_MTases_sf"/>
</dbReference>
<evidence type="ECO:0000313" key="1">
    <source>
        <dbReference type="EMBL" id="KAJ8904143.1"/>
    </source>
</evidence>
<keyword evidence="2" id="KW-1185">Reference proteome</keyword>